<dbReference type="Gene3D" id="1.10.510.10">
    <property type="entry name" value="Transferase(Phosphotransferase) domain 1"/>
    <property type="match status" value="1"/>
</dbReference>
<reference evidence="4 5" key="1">
    <citation type="submission" date="2022-06" db="EMBL/GenBank/DDBJ databases">
        <title>New Species of the Genus Actinoplanes, ActinopZanes ferrugineus.</title>
        <authorList>
            <person name="Ding P."/>
        </authorList>
    </citation>
    <scope>NUCLEOTIDE SEQUENCE [LARGE SCALE GENOMIC DNA]</scope>
    <source>
        <strain evidence="4 5">TRM88003</strain>
    </source>
</reference>
<dbReference type="EC" id="2.7.7.65" evidence="4"/>
<evidence type="ECO:0000313" key="5">
    <source>
        <dbReference type="Proteomes" id="UP001523369"/>
    </source>
</evidence>
<dbReference type="Gene3D" id="3.30.70.270">
    <property type="match status" value="1"/>
</dbReference>
<dbReference type="SMART" id="SM00220">
    <property type="entry name" value="S_TKc"/>
    <property type="match status" value="1"/>
</dbReference>
<dbReference type="PANTHER" id="PTHR43642:SF1">
    <property type="entry name" value="HYBRID SIGNAL TRANSDUCTION HISTIDINE KINASE G"/>
    <property type="match status" value="1"/>
</dbReference>
<proteinExistence type="predicted"/>
<organism evidence="4 5">
    <name type="scientific">Paractinoplanes aksuensis</name>
    <dbReference type="NCBI Taxonomy" id="2939490"/>
    <lineage>
        <taxon>Bacteria</taxon>
        <taxon>Bacillati</taxon>
        <taxon>Actinomycetota</taxon>
        <taxon>Actinomycetes</taxon>
        <taxon>Micromonosporales</taxon>
        <taxon>Micromonosporaceae</taxon>
        <taxon>Paractinoplanes</taxon>
    </lineage>
</organism>
<evidence type="ECO:0000259" key="3">
    <source>
        <dbReference type="PROSITE" id="PS50887"/>
    </source>
</evidence>
<dbReference type="RefSeq" id="WP_253235526.1">
    <property type="nucleotide sequence ID" value="NZ_JAMYJR010000002.1"/>
</dbReference>
<dbReference type="Pfam" id="PF00069">
    <property type="entry name" value="Pkinase"/>
    <property type="match status" value="1"/>
</dbReference>
<feature type="domain" description="GGDEF" evidence="3">
    <location>
        <begin position="1510"/>
        <end position="1646"/>
    </location>
</feature>
<evidence type="ECO:0000259" key="2">
    <source>
        <dbReference type="PROSITE" id="PS50011"/>
    </source>
</evidence>
<comment type="subcellular location">
    <subcellularLocation>
        <location evidence="1">Membrane</location>
        <topology evidence="1">Single-pass membrane protein</topology>
    </subcellularLocation>
</comment>
<dbReference type="Pfam" id="PF13191">
    <property type="entry name" value="AAA_16"/>
    <property type="match status" value="1"/>
</dbReference>
<dbReference type="EMBL" id="JAMYJR010000002">
    <property type="protein sequence ID" value="MCO8269379.1"/>
    <property type="molecule type" value="Genomic_DNA"/>
</dbReference>
<dbReference type="InterPro" id="IPR053159">
    <property type="entry name" value="Hybrid_Histidine_Kinase"/>
</dbReference>
<dbReference type="InterPro" id="IPR003018">
    <property type="entry name" value="GAF"/>
</dbReference>
<keyword evidence="5" id="KW-1185">Reference proteome</keyword>
<comment type="caution">
    <text evidence="4">The sequence shown here is derived from an EMBL/GenBank/DDBJ whole genome shotgun (WGS) entry which is preliminary data.</text>
</comment>
<dbReference type="CDD" id="cd01949">
    <property type="entry name" value="GGDEF"/>
    <property type="match status" value="1"/>
</dbReference>
<dbReference type="InterPro" id="IPR011009">
    <property type="entry name" value="Kinase-like_dom_sf"/>
</dbReference>
<name>A0ABT1DEX5_9ACTN</name>
<dbReference type="PANTHER" id="PTHR43642">
    <property type="entry name" value="HYBRID SIGNAL TRANSDUCTION HISTIDINE KINASE G"/>
    <property type="match status" value="1"/>
</dbReference>
<dbReference type="PROSITE" id="PS50887">
    <property type="entry name" value="GGDEF"/>
    <property type="match status" value="1"/>
</dbReference>
<dbReference type="InterPro" id="IPR029787">
    <property type="entry name" value="Nucleotide_cyclase"/>
</dbReference>
<gene>
    <name evidence="4" type="ORF">M1L60_02105</name>
</gene>
<dbReference type="NCBIfam" id="TIGR00254">
    <property type="entry name" value="GGDEF"/>
    <property type="match status" value="1"/>
</dbReference>
<dbReference type="Pfam" id="PF00990">
    <property type="entry name" value="GGDEF"/>
    <property type="match status" value="1"/>
</dbReference>
<dbReference type="SMART" id="SM00267">
    <property type="entry name" value="GGDEF"/>
    <property type="match status" value="1"/>
</dbReference>
<dbReference type="GO" id="GO:0052621">
    <property type="term" value="F:diguanylate cyclase activity"/>
    <property type="evidence" value="ECO:0007669"/>
    <property type="project" value="UniProtKB-EC"/>
</dbReference>
<keyword evidence="4" id="KW-0548">Nucleotidyltransferase</keyword>
<dbReference type="CDD" id="cd14014">
    <property type="entry name" value="STKc_PknB_like"/>
    <property type="match status" value="1"/>
</dbReference>
<accession>A0ABT1DEX5</accession>
<dbReference type="InterPro" id="IPR029016">
    <property type="entry name" value="GAF-like_dom_sf"/>
</dbReference>
<dbReference type="Proteomes" id="UP001523369">
    <property type="component" value="Unassembled WGS sequence"/>
</dbReference>
<dbReference type="SUPFAM" id="SSF55073">
    <property type="entry name" value="Nucleotide cyclase"/>
    <property type="match status" value="1"/>
</dbReference>
<protein>
    <submittedName>
        <fullName evidence="4">Diguanylate cyclase</fullName>
        <ecNumber evidence="4">2.7.7.65</ecNumber>
    </submittedName>
</protein>
<dbReference type="PROSITE" id="PS50011">
    <property type="entry name" value="PROTEIN_KINASE_DOM"/>
    <property type="match status" value="1"/>
</dbReference>
<evidence type="ECO:0000256" key="1">
    <source>
        <dbReference type="ARBA" id="ARBA00004167"/>
    </source>
</evidence>
<dbReference type="SUPFAM" id="SSF55781">
    <property type="entry name" value="GAF domain-like"/>
    <property type="match status" value="1"/>
</dbReference>
<dbReference type="InterPro" id="IPR041664">
    <property type="entry name" value="AAA_16"/>
</dbReference>
<dbReference type="Gene3D" id="3.30.450.40">
    <property type="match status" value="1"/>
</dbReference>
<dbReference type="InterPro" id="IPR027417">
    <property type="entry name" value="P-loop_NTPase"/>
</dbReference>
<feature type="domain" description="Protein kinase" evidence="2">
    <location>
        <begin position="1"/>
        <end position="270"/>
    </location>
</feature>
<dbReference type="Pfam" id="PF01590">
    <property type="entry name" value="GAF"/>
    <property type="match status" value="1"/>
</dbReference>
<dbReference type="SMART" id="SM00065">
    <property type="entry name" value="GAF"/>
    <property type="match status" value="1"/>
</dbReference>
<dbReference type="SUPFAM" id="SSF52540">
    <property type="entry name" value="P-loop containing nucleoside triphosphate hydrolases"/>
    <property type="match status" value="1"/>
</dbReference>
<dbReference type="SUPFAM" id="SSF56112">
    <property type="entry name" value="Protein kinase-like (PK-like)"/>
    <property type="match status" value="1"/>
</dbReference>
<dbReference type="InterPro" id="IPR000719">
    <property type="entry name" value="Prot_kinase_dom"/>
</dbReference>
<keyword evidence="4" id="KW-0808">Transferase</keyword>
<evidence type="ECO:0000313" key="4">
    <source>
        <dbReference type="EMBL" id="MCO8269379.1"/>
    </source>
</evidence>
<dbReference type="InterPro" id="IPR000160">
    <property type="entry name" value="GGDEF_dom"/>
</dbReference>
<sequence>MGAESRAGQPGELPMAGLHHVVLTSTDRTLIKRLYLPDGDTTVIWKQFLGPGGPTRRRREHAVLLRLAGAPGIGRLSEWTHPDAELLVDVGGRTLAYAMAAHEIELVAVPRLAHRLARIIAGMHARGVVHKDINPSNILIDDAGRPVLTDFDAASLFTEDHAAFGNLHEIEGTLQYLPPEQTGRTGLPVDHRADLYALGATLYEVVAGHPPLAHDDDLQHLRDLLLRVPVPLSGVRAQTPPMLSEIVAKLLEKEPGRRYQSAEGLAHDLARLRERPAATFPLAERDFPLRLTAPSMLIGRDAEVTVLRAAWEEAVLGGDRGVLVAGAAGTGKSALVNALRRPVAARGGWFATGRADPARAGATAGPVLQALRRLGSLLLAEPPEALAALRLSLLTALGPNTGLITAAVPEFGPLLQTEDGDAPPGEADAGVRLRQAVVALLGTVADPRHPVLLALDDLQWADPTSIALLDAILTEPGLRGVLVVGAYRPDELDAEHPLSVLLERRQPDGTLGRRLELGDLPLESSCELLREALRLPAVAARDLAALLHRWTGGNPSDTLELVNALRRGGALTLGDNGWRWDDEQIRQQAARSDVVGLLRDRIESLPPESGRLLRLLALLGGKDVTAPVLARAAGLSLLQLQAPMYPLLDEELVVVSAVPGDPAAPLLPMLRHERVRRAALAGLPDEQRRRTRLEMARHLAGAADTAIFAAEQYLEATGLVTEAGERRTMARLFTVAAGRAAAAGNHQAAEAFAGAAVEALGPGADGAARLDALGRRHAALYQLGRLDEADTVYADVEQAEPDAIRLTDVAFVQFSSLAQRSRQREALDLGLDLLVRLGYELPGPAFRADIPALCADIQAWAARLDLTADLARPEITDPRVLAVTRVLGKIMPMCFLLGERLLGPWVLVQAWRLWDRHGPSPQLVATLSSVGMMLLQVIGDYRAGVRIGRHMLAVSEQRDYEPFTSLVRYRYAMQLQVWTDPLELTIAETRRAYDGLVRGGELEMAAGAWNAVILGRLESAPTVADYVVDIEAALDFDARTGNDFFGGVAVAHRQLARALQGGTTPAGSLDDDGFTEAGHLAGLPTEALTTNAYHVARALAAAIFGDDAALQRHAGAAQRSSGVLPGYLGAQAQVLAMLAHATRLHHVAPADRPADPGYAQITDGLAWIRARAEDCPANFEHLAHWLAAEEAWLREDLPAAFFGFDNAVQQAQRRQRPWHTALILERAAKLYASVGLGAGARLHIAEALRGYGKWGATGKVAQLLDAHPDLRPATRSAPARSRGTGPLRSDAVDTTAILRASQALSEATDLGQLRRAINEQLTALTGASEVVLVIRSDDDSWYLPGGPDGADALDLEGAEMYGLLPASAFQYAVRTRSVLLVEDATRDDRFARDPFLANAQRCSLLVVPVLHGETLRAVLVLANRQTSGLFTAERLDAVTLITGQLVVSLNNARYYADLDAQVAARTRELAAANTKLEELSSTDAMTGLANRRRFEQALSAHHDRLDHSGRPYAIMMIDVDLFKKYNDRFGHQAGDECLRKVGAALAAAIRAAGTDLACRYGGEEFVLILGDSDPAVAALLAERTRAGIQALRIPHPDGPAGVVTVSIGVAVAAVPAETTSDLMRRADAALYEAKAAGRNGVRIAEPLVPV</sequence>
<dbReference type="InterPro" id="IPR043128">
    <property type="entry name" value="Rev_trsase/Diguanyl_cyclase"/>
</dbReference>